<evidence type="ECO:0000259" key="1">
    <source>
        <dbReference type="Pfam" id="PF03184"/>
    </source>
</evidence>
<comment type="caution">
    <text evidence="2">The sequence shown here is derived from an EMBL/GenBank/DDBJ whole genome shotgun (WGS) entry which is preliminary data.</text>
</comment>
<name>A0A8H3L604_9GLOM</name>
<dbReference type="PANTHER" id="PTHR19303">
    <property type="entry name" value="TRANSPOSON"/>
    <property type="match status" value="1"/>
</dbReference>
<evidence type="ECO:0000313" key="2">
    <source>
        <dbReference type="EMBL" id="GES79799.1"/>
    </source>
</evidence>
<accession>A0A8H3L604</accession>
<dbReference type="InterPro" id="IPR004875">
    <property type="entry name" value="DDE_SF_endonuclease_dom"/>
</dbReference>
<dbReference type="AlphaFoldDB" id="A0A8H3L604"/>
<proteinExistence type="predicted"/>
<reference evidence="2" key="1">
    <citation type="submission" date="2019-10" db="EMBL/GenBank/DDBJ databases">
        <title>Conservation and host-specific expression of non-tandemly repeated heterogenous ribosome RNA gene in arbuscular mycorrhizal fungi.</title>
        <authorList>
            <person name="Maeda T."/>
            <person name="Kobayashi Y."/>
            <person name="Nakagawa T."/>
            <person name="Ezawa T."/>
            <person name="Yamaguchi K."/>
            <person name="Bino T."/>
            <person name="Nishimoto Y."/>
            <person name="Shigenobu S."/>
            <person name="Kawaguchi M."/>
        </authorList>
    </citation>
    <scope>NUCLEOTIDE SEQUENCE</scope>
    <source>
        <strain evidence="2">HR1</strain>
    </source>
</reference>
<protein>
    <submittedName>
        <fullName evidence="2">CENP-B homolog protein 2-like</fullName>
    </submittedName>
</protein>
<dbReference type="PANTHER" id="PTHR19303:SF73">
    <property type="entry name" value="PROTEIN PDC2"/>
    <property type="match status" value="1"/>
</dbReference>
<dbReference type="GO" id="GO:0005634">
    <property type="term" value="C:nucleus"/>
    <property type="evidence" value="ECO:0007669"/>
    <property type="project" value="TreeGrafter"/>
</dbReference>
<dbReference type="Proteomes" id="UP000615446">
    <property type="component" value="Unassembled WGS sequence"/>
</dbReference>
<gene>
    <name evidence="2" type="ORF">RCL2_000709700</name>
</gene>
<dbReference type="OrthoDB" id="2439524at2759"/>
<dbReference type="InterPro" id="IPR050863">
    <property type="entry name" value="CenT-Element_Derived"/>
</dbReference>
<organism evidence="2 3">
    <name type="scientific">Rhizophagus clarus</name>
    <dbReference type="NCBI Taxonomy" id="94130"/>
    <lineage>
        <taxon>Eukaryota</taxon>
        <taxon>Fungi</taxon>
        <taxon>Fungi incertae sedis</taxon>
        <taxon>Mucoromycota</taxon>
        <taxon>Glomeromycotina</taxon>
        <taxon>Glomeromycetes</taxon>
        <taxon>Glomerales</taxon>
        <taxon>Glomeraceae</taxon>
        <taxon>Rhizophagus</taxon>
    </lineage>
</organism>
<dbReference type="EMBL" id="BLAL01000044">
    <property type="protein sequence ID" value="GES79799.1"/>
    <property type="molecule type" value="Genomic_DNA"/>
</dbReference>
<dbReference type="GO" id="GO:0003677">
    <property type="term" value="F:DNA binding"/>
    <property type="evidence" value="ECO:0007669"/>
    <property type="project" value="TreeGrafter"/>
</dbReference>
<dbReference type="Pfam" id="PF03184">
    <property type="entry name" value="DDE_1"/>
    <property type="match status" value="1"/>
</dbReference>
<sequence>MQTGLKKKKLQREAASANKAAIMEALPLLHNKCTNYPFEQIYNMDETELFYRLEPDQTLATKCLSNRKKSKERLSIALCSNADGSHKLPSLIIGKYANSRSFKNINICNLLMIYQNNAKLQDENLITLPHVEVHFLPPNTTSKIQLMDAKIIMSFKKHYCHHHICWLLEQVEAGQNIRNLKMDVLQAIQYIISSWNEVTNKTIYIFKNSVKNTNDLDEIDDSDEIVTISTSVALKSLELSICFYFNKKMPMNISN</sequence>
<feature type="domain" description="DDE-1" evidence="1">
    <location>
        <begin position="110"/>
        <end position="204"/>
    </location>
</feature>
<evidence type="ECO:0000313" key="3">
    <source>
        <dbReference type="Proteomes" id="UP000615446"/>
    </source>
</evidence>